<evidence type="ECO:0000313" key="11">
    <source>
        <dbReference type="Proteomes" id="UP000018467"/>
    </source>
</evidence>
<comment type="similarity">
    <text evidence="2 7">Belongs to the ETS family.</text>
</comment>
<dbReference type="PANTHER" id="PTHR11849:SF165">
    <property type="entry name" value="ETS DOMAIN-CONTAINING TRANSCRIPTION FACTOR ERF-LIKE"/>
    <property type="match status" value="1"/>
</dbReference>
<dbReference type="STRING" id="7994.ENSAMXP00000028127"/>
<evidence type="ECO:0000256" key="7">
    <source>
        <dbReference type="RuleBase" id="RU004019"/>
    </source>
</evidence>
<dbReference type="GO" id="GO:0030154">
    <property type="term" value="P:cell differentiation"/>
    <property type="evidence" value="ECO:0007669"/>
    <property type="project" value="TreeGrafter"/>
</dbReference>
<feature type="compositionally biased region" description="Basic and acidic residues" evidence="8">
    <location>
        <begin position="412"/>
        <end position="426"/>
    </location>
</feature>
<dbReference type="InterPro" id="IPR000418">
    <property type="entry name" value="Ets_dom"/>
</dbReference>
<feature type="region of interest" description="Disordered" evidence="8">
    <location>
        <begin position="269"/>
        <end position="310"/>
    </location>
</feature>
<dbReference type="RefSeq" id="XP_007232510.1">
    <property type="nucleotide sequence ID" value="XM_007232448.4"/>
</dbReference>
<feature type="compositionally biased region" description="Pro residues" evidence="8">
    <location>
        <begin position="457"/>
        <end position="468"/>
    </location>
</feature>
<dbReference type="PROSITE" id="PS00345">
    <property type="entry name" value="ETS_DOMAIN_1"/>
    <property type="match status" value="1"/>
</dbReference>
<dbReference type="Gene3D" id="1.10.10.10">
    <property type="entry name" value="Winged helix-like DNA-binding domain superfamily/Winged helix DNA-binding domain"/>
    <property type="match status" value="1"/>
</dbReference>
<keyword evidence="5" id="KW-0804">Transcription</keyword>
<dbReference type="AlphaFoldDB" id="A0A3B1K890"/>
<dbReference type="OrthoDB" id="10067219at2759"/>
<evidence type="ECO:0000256" key="8">
    <source>
        <dbReference type="SAM" id="MobiDB-lite"/>
    </source>
</evidence>
<dbReference type="PRINTS" id="PR00454">
    <property type="entry name" value="ETSDOMAIN"/>
</dbReference>
<dbReference type="GO" id="GO:0005634">
    <property type="term" value="C:nucleus"/>
    <property type="evidence" value="ECO:0007669"/>
    <property type="project" value="UniProtKB-SubCell"/>
</dbReference>
<dbReference type="PROSITE" id="PS00346">
    <property type="entry name" value="ETS_DOMAIN_2"/>
    <property type="match status" value="1"/>
</dbReference>
<dbReference type="Ensembl" id="ENSAMXT00000034938.1">
    <property type="protein sequence ID" value="ENSAMXP00000050191.1"/>
    <property type="gene ID" value="ENSAMXG00000037472.1"/>
</dbReference>
<dbReference type="GeneTree" id="ENSGT00940000163212"/>
<dbReference type="Proteomes" id="UP000018467">
    <property type="component" value="Unassembled WGS sequence"/>
</dbReference>
<dbReference type="InterPro" id="IPR036390">
    <property type="entry name" value="WH_DNA-bd_sf"/>
</dbReference>
<dbReference type="CTD" id="558126"/>
<name>A0A3B1K890_ASTMX</name>
<reference evidence="10" key="3">
    <citation type="submission" date="2025-05" db="UniProtKB">
        <authorList>
            <consortium name="Ensembl"/>
        </authorList>
    </citation>
    <scope>IDENTIFICATION</scope>
</reference>
<feature type="compositionally biased region" description="Acidic residues" evidence="8">
    <location>
        <begin position="387"/>
        <end position="408"/>
    </location>
</feature>
<dbReference type="Bgee" id="ENSAMXG00000037472">
    <property type="expression patterns" value="Expressed in embryo"/>
</dbReference>
<keyword evidence="11" id="KW-1185">Reference proteome</keyword>
<accession>A0A3B1K890</accession>
<comment type="subcellular location">
    <subcellularLocation>
        <location evidence="1 7">Nucleus</location>
    </subcellularLocation>
</comment>
<dbReference type="Pfam" id="PF00178">
    <property type="entry name" value="Ets"/>
    <property type="match status" value="1"/>
</dbReference>
<dbReference type="GeneID" id="103032681"/>
<keyword evidence="4 7" id="KW-0238">DNA-binding</keyword>
<protein>
    <submittedName>
        <fullName evidence="10">Ets2 repressor factor like 1</fullName>
    </submittedName>
</protein>
<dbReference type="SMART" id="SM00413">
    <property type="entry name" value="ETS"/>
    <property type="match status" value="1"/>
</dbReference>
<reference evidence="11" key="1">
    <citation type="submission" date="2013-03" db="EMBL/GenBank/DDBJ databases">
        <authorList>
            <person name="Jeffery W."/>
            <person name="Warren W."/>
            <person name="Wilson R.K."/>
        </authorList>
    </citation>
    <scope>NUCLEOTIDE SEQUENCE</scope>
    <source>
        <strain evidence="11">female</strain>
    </source>
</reference>
<evidence type="ECO:0000256" key="3">
    <source>
        <dbReference type="ARBA" id="ARBA00023015"/>
    </source>
</evidence>
<dbReference type="RefSeq" id="XP_022535456.1">
    <property type="nucleotide sequence ID" value="XM_022679735.2"/>
</dbReference>
<organism evidence="10 11">
    <name type="scientific">Astyanax mexicanus</name>
    <name type="common">Blind cave fish</name>
    <name type="synonym">Astyanax fasciatus mexicanus</name>
    <dbReference type="NCBI Taxonomy" id="7994"/>
    <lineage>
        <taxon>Eukaryota</taxon>
        <taxon>Metazoa</taxon>
        <taxon>Chordata</taxon>
        <taxon>Craniata</taxon>
        <taxon>Vertebrata</taxon>
        <taxon>Euteleostomi</taxon>
        <taxon>Actinopterygii</taxon>
        <taxon>Neopterygii</taxon>
        <taxon>Teleostei</taxon>
        <taxon>Ostariophysi</taxon>
        <taxon>Characiformes</taxon>
        <taxon>Characoidei</taxon>
        <taxon>Acestrorhamphidae</taxon>
        <taxon>Acestrorhamphinae</taxon>
        <taxon>Astyanax</taxon>
    </lineage>
</organism>
<dbReference type="GO" id="GO:0000981">
    <property type="term" value="F:DNA-binding transcription factor activity, RNA polymerase II-specific"/>
    <property type="evidence" value="ECO:0007669"/>
    <property type="project" value="TreeGrafter"/>
</dbReference>
<dbReference type="InterPro" id="IPR036388">
    <property type="entry name" value="WH-like_DNA-bd_sf"/>
</dbReference>
<reference evidence="11" key="2">
    <citation type="journal article" date="2014" name="Nat. Commun.">
        <title>The cavefish genome reveals candidate genes for eye loss.</title>
        <authorList>
            <person name="McGaugh S.E."/>
            <person name="Gross J.B."/>
            <person name="Aken B."/>
            <person name="Blin M."/>
            <person name="Borowsky R."/>
            <person name="Chalopin D."/>
            <person name="Hinaux H."/>
            <person name="Jeffery W.R."/>
            <person name="Keene A."/>
            <person name="Ma L."/>
            <person name="Minx P."/>
            <person name="Murphy D."/>
            <person name="O'Quin K.E."/>
            <person name="Retaux S."/>
            <person name="Rohner N."/>
            <person name="Searle S.M."/>
            <person name="Stahl B.A."/>
            <person name="Tabin C."/>
            <person name="Volff J.N."/>
            <person name="Yoshizawa M."/>
            <person name="Warren W.C."/>
        </authorList>
    </citation>
    <scope>NUCLEOTIDE SEQUENCE [LARGE SCALE GENOMIC DNA]</scope>
    <source>
        <strain evidence="11">female</strain>
    </source>
</reference>
<feature type="compositionally biased region" description="Basic and acidic residues" evidence="8">
    <location>
        <begin position="375"/>
        <end position="386"/>
    </location>
</feature>
<dbReference type="Ensembl" id="ENSAMXT00000031581.1">
    <property type="protein sequence ID" value="ENSAMXP00000028127.1"/>
    <property type="gene ID" value="ENSAMXG00000037472.1"/>
</dbReference>
<evidence type="ECO:0000256" key="5">
    <source>
        <dbReference type="ARBA" id="ARBA00023163"/>
    </source>
</evidence>
<proteinExistence type="inferred from homology"/>
<dbReference type="GO" id="GO:0043565">
    <property type="term" value="F:sequence-specific DNA binding"/>
    <property type="evidence" value="ECO:0007669"/>
    <property type="project" value="InterPro"/>
</dbReference>
<feature type="domain" description="ETS" evidence="9">
    <location>
        <begin position="41"/>
        <end position="121"/>
    </location>
</feature>
<evidence type="ECO:0000256" key="6">
    <source>
        <dbReference type="ARBA" id="ARBA00023242"/>
    </source>
</evidence>
<keyword evidence="6 7" id="KW-0539">Nucleus</keyword>
<keyword evidence="3" id="KW-0805">Transcription regulation</keyword>
<dbReference type="FunFam" id="1.10.10.10:FF:000059">
    <property type="entry name" value="ETS translocation variant 3"/>
    <property type="match status" value="1"/>
</dbReference>
<evidence type="ECO:0000256" key="1">
    <source>
        <dbReference type="ARBA" id="ARBA00004123"/>
    </source>
</evidence>
<dbReference type="PROSITE" id="PS50061">
    <property type="entry name" value="ETS_DOMAIN_3"/>
    <property type="match status" value="1"/>
</dbReference>
<evidence type="ECO:0000313" key="10">
    <source>
        <dbReference type="Ensembl" id="ENSAMXP00000050191.1"/>
    </source>
</evidence>
<evidence type="ECO:0000256" key="4">
    <source>
        <dbReference type="ARBA" id="ARBA00023125"/>
    </source>
</evidence>
<sequence length="489" mass="52387">MDCNCVSDLLLTPPVPALWTPGFAFPDWAYKPESSPGSRQIQLWHFILELLQKEEYQGVIAWQGDYGEFVIKDPDEVARLWGIRKCKPHMNYDKLSRALRYYYNKRILHKTKGKRFTYKFNFSKVVLVNYPLLDMASSPFLLAQNHFNGGAATPDCSPVTPEALQSLFPRLPDSGRGTSLFDRGAGAPGPEGDKLRLDTFPFLGSGTPCYSKPPSMLGPYPRNPAFDYSWGFNPYLPGAFSLNNCPKLPPGSLYPSHFYPNPLQSGLSQLPHPFSSLLPPGDTAGAERGQSGGTTNGSAGSQPPRLCIPPYPGSLLQGRTELGNLVPGLGERERGEANNNVLGSGGGGGIGMGLGLGLGLGGLGLGTGGGGRQSPSDRRGGVKQDPESDSELEITDLSDCSSENENEPDFPLAKEPRLGGRPHVLEAKTGGLAGTLPPLSSLPPPVSPHPLKSLVPLTPPPPSLPPSLSPSLTLVDRHRETDSLKLAHS</sequence>
<dbReference type="SUPFAM" id="SSF46785">
    <property type="entry name" value="Winged helix' DNA-binding domain"/>
    <property type="match status" value="1"/>
</dbReference>
<dbReference type="KEGG" id="amex:103032681"/>
<dbReference type="InterPro" id="IPR046328">
    <property type="entry name" value="ETS_fam"/>
</dbReference>
<dbReference type="PANTHER" id="PTHR11849">
    <property type="entry name" value="ETS"/>
    <property type="match status" value="1"/>
</dbReference>
<evidence type="ECO:0000259" key="9">
    <source>
        <dbReference type="PROSITE" id="PS50061"/>
    </source>
</evidence>
<feature type="compositionally biased region" description="Basic and acidic residues" evidence="8">
    <location>
        <begin position="475"/>
        <end position="489"/>
    </location>
</feature>
<feature type="region of interest" description="Disordered" evidence="8">
    <location>
        <begin position="366"/>
        <end position="489"/>
    </location>
</feature>
<evidence type="ECO:0000256" key="2">
    <source>
        <dbReference type="ARBA" id="ARBA00005562"/>
    </source>
</evidence>